<feature type="transmembrane region" description="Helical" evidence="5">
    <location>
        <begin position="160"/>
        <end position="181"/>
    </location>
</feature>
<evidence type="ECO:0000313" key="7">
    <source>
        <dbReference type="Proteomes" id="UP000515908"/>
    </source>
</evidence>
<evidence type="ECO:0000256" key="5">
    <source>
        <dbReference type="SAM" id="Phobius"/>
    </source>
</evidence>
<feature type="transmembrane region" description="Helical" evidence="5">
    <location>
        <begin position="93"/>
        <end position="114"/>
    </location>
</feature>
<comment type="subcellular location">
    <subcellularLocation>
        <location evidence="1">Membrane</location>
        <topology evidence="1">Multi-pass membrane protein</topology>
    </subcellularLocation>
</comment>
<feature type="transmembrane region" description="Helical" evidence="5">
    <location>
        <begin position="449"/>
        <end position="472"/>
    </location>
</feature>
<protein>
    <recommendedName>
        <fullName evidence="8">Nodulin-like</fullName>
    </recommendedName>
</protein>
<feature type="transmembrane region" description="Helical" evidence="5">
    <location>
        <begin position="187"/>
        <end position="213"/>
    </location>
</feature>
<feature type="transmembrane region" description="Helical" evidence="5">
    <location>
        <begin position="280"/>
        <end position="298"/>
    </location>
</feature>
<dbReference type="Gene3D" id="1.20.1250.20">
    <property type="entry name" value="MFS general substrate transporter like domains"/>
    <property type="match status" value="1"/>
</dbReference>
<name>A0A7G2CQ39_9TRYP</name>
<dbReference type="SUPFAM" id="SSF103473">
    <property type="entry name" value="MFS general substrate transporter"/>
    <property type="match status" value="2"/>
</dbReference>
<organism evidence="6 7">
    <name type="scientific">Angomonas deanei</name>
    <dbReference type="NCBI Taxonomy" id="59799"/>
    <lineage>
        <taxon>Eukaryota</taxon>
        <taxon>Discoba</taxon>
        <taxon>Euglenozoa</taxon>
        <taxon>Kinetoplastea</taxon>
        <taxon>Metakinetoplastina</taxon>
        <taxon>Trypanosomatida</taxon>
        <taxon>Trypanosomatidae</taxon>
        <taxon>Strigomonadinae</taxon>
        <taxon>Angomonas</taxon>
    </lineage>
</organism>
<reference evidence="6 7" key="1">
    <citation type="submission" date="2020-08" db="EMBL/GenBank/DDBJ databases">
        <authorList>
            <person name="Newling K."/>
            <person name="Davey J."/>
            <person name="Forrester S."/>
        </authorList>
    </citation>
    <scope>NUCLEOTIDE SEQUENCE [LARGE SCALE GENOMIC DNA]</scope>
    <source>
        <strain evidence="7">Crithidia deanei Carvalho (ATCC PRA-265)</strain>
    </source>
</reference>
<evidence type="ECO:0000256" key="2">
    <source>
        <dbReference type="ARBA" id="ARBA00022692"/>
    </source>
</evidence>
<feature type="transmembrane region" description="Helical" evidence="5">
    <location>
        <begin position="68"/>
        <end position="86"/>
    </location>
</feature>
<keyword evidence="7" id="KW-1185">Reference proteome</keyword>
<feature type="transmembrane region" description="Helical" evidence="5">
    <location>
        <begin position="544"/>
        <end position="565"/>
    </location>
</feature>
<feature type="transmembrane region" description="Helical" evidence="5">
    <location>
        <begin position="484"/>
        <end position="505"/>
    </location>
</feature>
<evidence type="ECO:0000256" key="1">
    <source>
        <dbReference type="ARBA" id="ARBA00004141"/>
    </source>
</evidence>
<feature type="transmembrane region" description="Helical" evidence="5">
    <location>
        <begin position="511"/>
        <end position="532"/>
    </location>
</feature>
<gene>
    <name evidence="6" type="ORF">ADEAN_000862200</name>
</gene>
<feature type="transmembrane region" description="Helical" evidence="5">
    <location>
        <begin position="249"/>
        <end position="268"/>
    </location>
</feature>
<proteinExistence type="predicted"/>
<feature type="transmembrane region" description="Helical" evidence="5">
    <location>
        <begin position="126"/>
        <end position="148"/>
    </location>
</feature>
<feature type="transmembrane region" description="Helical" evidence="5">
    <location>
        <begin position="30"/>
        <end position="48"/>
    </location>
</feature>
<sequence>MPFKWFSQLDTLHKRKEQGLHPINEVSRSLIFIAGFFCSICVSLTYAFDLFSTQFREQFNLSVGDLSTISTVGLVFCYLLIPYSFIFERYGPFINFIIAGSAGFIGALFLGLVFQRKVNGNVAVLSVLYAFLNTASGLFDITYLSVIFEVFPRNRGPYVCLGKVMAGLGSSIMACISAALFNGNATGFIYFIAALCMCVALAAAFTMVLPPYITNYWRDRSNHTEEEKLELAMTRHYYEHKSAPIRRTLLGYAVVVLIIVFVTIEAPVLAYTKVGRGGKIAIGVIIILLTFSIFLMALPVRCLGGVNEPAPTEDELHAVRRYYQALKRMERSSTSEESSTAIEDVKKPQEVTGSAIVDLDAIEIGEETPVQKTVEDEGELKPSEYFLDERPQDPRYGGDRLRDYLMRVDLWLVLAYLICVLPLAVLVSFNSSSISIAKTGEKRSQQLSTLYTAFLGVGNACGRIIVGAFEAYVQQQPRTKKNRLIFTLALPCSACLLVIGGILLLTVPGKVILLPFIVIYLENGMTQALMALMFSSLFEKFHNTLFGCGFLCTVVVVICFNRLLFGMYNDNQHKKLKLPSSQECNQFSCVMVPLIVCTCLAAVGIFVGLLIHIRYTRFVKATRRAMMGLKDTTEESLEPVE</sequence>
<dbReference type="PANTHER" id="PTHR21576:SF157">
    <property type="entry name" value="NODULIN-LIKE DOMAIN-CONTAINING PROTEIN"/>
    <property type="match status" value="1"/>
</dbReference>
<keyword evidence="3 5" id="KW-1133">Transmembrane helix</keyword>
<dbReference type="EMBL" id="LR877163">
    <property type="protein sequence ID" value="CAD2221091.1"/>
    <property type="molecule type" value="Genomic_DNA"/>
</dbReference>
<dbReference type="PANTHER" id="PTHR21576">
    <property type="entry name" value="UNCHARACTERIZED NODULIN-LIKE PROTEIN"/>
    <property type="match status" value="1"/>
</dbReference>
<evidence type="ECO:0008006" key="8">
    <source>
        <dbReference type="Google" id="ProtNLM"/>
    </source>
</evidence>
<keyword evidence="2 5" id="KW-0812">Transmembrane</keyword>
<dbReference type="Proteomes" id="UP000515908">
    <property type="component" value="Chromosome 19"/>
</dbReference>
<feature type="transmembrane region" description="Helical" evidence="5">
    <location>
        <begin position="585"/>
        <end position="613"/>
    </location>
</feature>
<dbReference type="AlphaFoldDB" id="A0A7G2CQ39"/>
<evidence type="ECO:0000313" key="6">
    <source>
        <dbReference type="EMBL" id="CAD2221091.1"/>
    </source>
</evidence>
<dbReference type="VEuPathDB" id="TriTrypDB:ADEAN_000862200"/>
<evidence type="ECO:0000256" key="4">
    <source>
        <dbReference type="ARBA" id="ARBA00023136"/>
    </source>
</evidence>
<dbReference type="GO" id="GO:0016020">
    <property type="term" value="C:membrane"/>
    <property type="evidence" value="ECO:0007669"/>
    <property type="project" value="UniProtKB-SubCell"/>
</dbReference>
<keyword evidence="4 5" id="KW-0472">Membrane</keyword>
<feature type="transmembrane region" description="Helical" evidence="5">
    <location>
        <begin position="410"/>
        <end position="429"/>
    </location>
</feature>
<dbReference type="InterPro" id="IPR036259">
    <property type="entry name" value="MFS_trans_sf"/>
</dbReference>
<accession>A0A7G2CQ39</accession>
<evidence type="ECO:0000256" key="3">
    <source>
        <dbReference type="ARBA" id="ARBA00022989"/>
    </source>
</evidence>